<dbReference type="Proteomes" id="UP000326759">
    <property type="component" value="Unassembled WGS sequence"/>
</dbReference>
<evidence type="ECO:0000313" key="4">
    <source>
        <dbReference type="EMBL" id="KAB7507120.1"/>
    </source>
</evidence>
<dbReference type="InterPro" id="IPR042227">
    <property type="entry name" value="KBRS"/>
</dbReference>
<name>A0A5N5TLS4_9CRUS</name>
<evidence type="ECO:0000256" key="1">
    <source>
        <dbReference type="ARBA" id="ARBA00008094"/>
    </source>
</evidence>
<dbReference type="PROSITE" id="PS51421">
    <property type="entry name" value="RAS"/>
    <property type="match status" value="1"/>
</dbReference>
<dbReference type="InterPro" id="IPR001806">
    <property type="entry name" value="Small_GTPase"/>
</dbReference>
<evidence type="ECO:0000256" key="3">
    <source>
        <dbReference type="ARBA" id="ARBA00023134"/>
    </source>
</evidence>
<dbReference type="AlphaFoldDB" id="A0A5N5TLS4"/>
<dbReference type="SUPFAM" id="SSF52540">
    <property type="entry name" value="P-loop containing nucleoside triphosphate hydrolases"/>
    <property type="match status" value="1"/>
</dbReference>
<dbReference type="GO" id="GO:0032484">
    <property type="term" value="P:Ral protein signal transduction"/>
    <property type="evidence" value="ECO:0007669"/>
    <property type="project" value="TreeGrafter"/>
</dbReference>
<keyword evidence="5" id="KW-1185">Reference proteome</keyword>
<organism evidence="4 5">
    <name type="scientific">Armadillidium nasatum</name>
    <dbReference type="NCBI Taxonomy" id="96803"/>
    <lineage>
        <taxon>Eukaryota</taxon>
        <taxon>Metazoa</taxon>
        <taxon>Ecdysozoa</taxon>
        <taxon>Arthropoda</taxon>
        <taxon>Crustacea</taxon>
        <taxon>Multicrustacea</taxon>
        <taxon>Malacostraca</taxon>
        <taxon>Eumalacostraca</taxon>
        <taxon>Peracarida</taxon>
        <taxon>Isopoda</taxon>
        <taxon>Oniscidea</taxon>
        <taxon>Crinocheta</taxon>
        <taxon>Armadillidiidae</taxon>
        <taxon>Armadillidium</taxon>
    </lineage>
</organism>
<dbReference type="GO" id="GO:0032794">
    <property type="term" value="F:GTPase activating protein binding"/>
    <property type="evidence" value="ECO:0007669"/>
    <property type="project" value="TreeGrafter"/>
</dbReference>
<dbReference type="PANTHER" id="PTHR46152">
    <property type="entry name" value="NF-KAPPA-B INHIBITOR-INTERACTING RAS-LIKE PROTEIN"/>
    <property type="match status" value="1"/>
</dbReference>
<dbReference type="Pfam" id="PF00071">
    <property type="entry name" value="Ras"/>
    <property type="match status" value="1"/>
</dbReference>
<dbReference type="InterPro" id="IPR027417">
    <property type="entry name" value="P-loop_NTPase"/>
</dbReference>
<dbReference type="PANTHER" id="PTHR46152:SF3">
    <property type="entry name" value="NF-KAPPA-B INHIBITOR-INTERACTING RAS-LIKE PROTEIN"/>
    <property type="match status" value="1"/>
</dbReference>
<dbReference type="GO" id="GO:0043124">
    <property type="term" value="P:negative regulation of canonical NF-kappaB signal transduction"/>
    <property type="evidence" value="ECO:0007669"/>
    <property type="project" value="InterPro"/>
</dbReference>
<comment type="caution">
    <text evidence="4">The sequence shown here is derived from an EMBL/GenBank/DDBJ whole genome shotgun (WGS) entry which is preliminary data.</text>
</comment>
<keyword evidence="3" id="KW-0342">GTP-binding</keyword>
<dbReference type="GO" id="GO:0005525">
    <property type="term" value="F:GTP binding"/>
    <property type="evidence" value="ECO:0007669"/>
    <property type="project" value="UniProtKB-KW"/>
</dbReference>
<protein>
    <submittedName>
        <fullName evidence="4">NF-kappa-B inhibitor-interacting Ras-like protein 2</fullName>
    </submittedName>
</protein>
<dbReference type="GO" id="GO:0003924">
    <property type="term" value="F:GTPase activity"/>
    <property type="evidence" value="ECO:0007669"/>
    <property type="project" value="InterPro"/>
</dbReference>
<keyword evidence="2" id="KW-0547">Nucleotide-binding</keyword>
<dbReference type="EMBL" id="SEYY01000489">
    <property type="protein sequence ID" value="KAB7507120.1"/>
    <property type="molecule type" value="Genomic_DNA"/>
</dbReference>
<dbReference type="SMART" id="SM00173">
    <property type="entry name" value="RAS"/>
    <property type="match status" value="1"/>
</dbReference>
<accession>A0A5N5TLS4</accession>
<proteinExistence type="inferred from homology"/>
<sequence>MRFYDTAGMDVRNRTIPAHYHTVADAYILVYSLTDRLSFQLLVDIKKDIEKNKEKKDVPCIVIGNKLDLVKDRVVDAEMSESWVAAERLKYWETSIFDRQSLIEPLVFLSSKLAPQPNKTTFPQLSISRKNKE</sequence>
<evidence type="ECO:0000313" key="5">
    <source>
        <dbReference type="Proteomes" id="UP000326759"/>
    </source>
</evidence>
<gene>
    <name evidence="4" type="primary">NKIRAS2</name>
    <name evidence="4" type="ORF">Anas_07245</name>
</gene>
<dbReference type="PROSITE" id="PS51419">
    <property type="entry name" value="RAB"/>
    <property type="match status" value="1"/>
</dbReference>
<evidence type="ECO:0000256" key="2">
    <source>
        <dbReference type="ARBA" id="ARBA00022741"/>
    </source>
</evidence>
<reference evidence="4 5" key="1">
    <citation type="journal article" date="2019" name="PLoS Biol.">
        <title>Sex chromosomes control vertical transmission of feminizing Wolbachia symbionts in an isopod.</title>
        <authorList>
            <person name="Becking T."/>
            <person name="Chebbi M.A."/>
            <person name="Giraud I."/>
            <person name="Moumen B."/>
            <person name="Laverre T."/>
            <person name="Caubet Y."/>
            <person name="Peccoud J."/>
            <person name="Gilbert C."/>
            <person name="Cordaux R."/>
        </authorList>
    </citation>
    <scope>NUCLEOTIDE SEQUENCE [LARGE SCALE GENOMIC DNA]</scope>
    <source>
        <strain evidence="4">ANa2</strain>
        <tissue evidence="4">Whole body excluding digestive tract and cuticle</tissue>
    </source>
</reference>
<dbReference type="SMART" id="SM00175">
    <property type="entry name" value="RAB"/>
    <property type="match status" value="1"/>
</dbReference>
<dbReference type="Gene3D" id="3.40.50.300">
    <property type="entry name" value="P-loop containing nucleotide triphosphate hydrolases"/>
    <property type="match status" value="1"/>
</dbReference>
<comment type="similarity">
    <text evidence="1">Belongs to the small GTPase superfamily. Ras family. KappaB-Ras subfamily.</text>
</comment>
<dbReference type="OrthoDB" id="10002389at2759"/>